<dbReference type="Pfam" id="PF00179">
    <property type="entry name" value="UQ_con"/>
    <property type="match status" value="1"/>
</dbReference>
<feature type="compositionally biased region" description="Basic and acidic residues" evidence="2">
    <location>
        <begin position="186"/>
        <end position="195"/>
    </location>
</feature>
<dbReference type="STRING" id="1314777.A0A164VWD4"/>
<dbReference type="Gene3D" id="3.10.110.10">
    <property type="entry name" value="Ubiquitin Conjugating Enzyme"/>
    <property type="match status" value="1"/>
</dbReference>
<dbReference type="SMART" id="SM00212">
    <property type="entry name" value="UBCc"/>
    <property type="match status" value="1"/>
</dbReference>
<organism evidence="4 5">
    <name type="scientific">Sistotremastrum niveocremeum HHB9708</name>
    <dbReference type="NCBI Taxonomy" id="1314777"/>
    <lineage>
        <taxon>Eukaryota</taxon>
        <taxon>Fungi</taxon>
        <taxon>Dikarya</taxon>
        <taxon>Basidiomycota</taxon>
        <taxon>Agaricomycotina</taxon>
        <taxon>Agaricomycetes</taxon>
        <taxon>Sistotremastrales</taxon>
        <taxon>Sistotremastraceae</taxon>
        <taxon>Sertulicium</taxon>
        <taxon>Sertulicium niveocremeum</taxon>
    </lineage>
</organism>
<feature type="domain" description="UBC core" evidence="3">
    <location>
        <begin position="5"/>
        <end position="180"/>
    </location>
</feature>
<evidence type="ECO:0000256" key="2">
    <source>
        <dbReference type="SAM" id="MobiDB-lite"/>
    </source>
</evidence>
<dbReference type="InterPro" id="IPR016135">
    <property type="entry name" value="UBQ-conjugating_enzyme/RWD"/>
</dbReference>
<evidence type="ECO:0000256" key="1">
    <source>
        <dbReference type="ARBA" id="ARBA00022786"/>
    </source>
</evidence>
<proteinExistence type="predicted"/>
<evidence type="ECO:0000313" key="4">
    <source>
        <dbReference type="EMBL" id="KZS94529.1"/>
    </source>
</evidence>
<evidence type="ECO:0000313" key="5">
    <source>
        <dbReference type="Proteomes" id="UP000076722"/>
    </source>
</evidence>
<dbReference type="OrthoDB" id="1158011at2759"/>
<dbReference type="SUPFAM" id="SSF54495">
    <property type="entry name" value="UBC-like"/>
    <property type="match status" value="1"/>
</dbReference>
<dbReference type="PANTHER" id="PTHR24067">
    <property type="entry name" value="UBIQUITIN-CONJUGATING ENZYME E2"/>
    <property type="match status" value="1"/>
</dbReference>
<keyword evidence="5" id="KW-1185">Reference proteome</keyword>
<dbReference type="EMBL" id="KV419404">
    <property type="protein sequence ID" value="KZS94529.1"/>
    <property type="molecule type" value="Genomic_DNA"/>
</dbReference>
<protein>
    <submittedName>
        <fullName evidence="4">UBC-like protein</fullName>
    </submittedName>
</protein>
<accession>A0A164VWD4</accession>
<feature type="region of interest" description="Disordered" evidence="2">
    <location>
        <begin position="173"/>
        <end position="230"/>
    </location>
</feature>
<name>A0A164VWD4_9AGAM</name>
<reference evidence="4 5" key="1">
    <citation type="journal article" date="2016" name="Mol. Biol. Evol.">
        <title>Comparative Genomics of Early-Diverging Mushroom-Forming Fungi Provides Insights into the Origins of Lignocellulose Decay Capabilities.</title>
        <authorList>
            <person name="Nagy L.G."/>
            <person name="Riley R."/>
            <person name="Tritt A."/>
            <person name="Adam C."/>
            <person name="Daum C."/>
            <person name="Floudas D."/>
            <person name="Sun H."/>
            <person name="Yadav J.S."/>
            <person name="Pangilinan J."/>
            <person name="Larsson K.H."/>
            <person name="Matsuura K."/>
            <person name="Barry K."/>
            <person name="Labutti K."/>
            <person name="Kuo R."/>
            <person name="Ohm R.A."/>
            <person name="Bhattacharya S.S."/>
            <person name="Shirouzu T."/>
            <person name="Yoshinaga Y."/>
            <person name="Martin F.M."/>
            <person name="Grigoriev I.V."/>
            <person name="Hibbett D.S."/>
        </authorList>
    </citation>
    <scope>NUCLEOTIDE SEQUENCE [LARGE SCALE GENOMIC DNA]</scope>
    <source>
        <strain evidence="4 5">HHB9708</strain>
    </source>
</reference>
<sequence>MASKAAAKRLGKEYVNMQKEPPPFVWAAPDEKNILIWNFIIVSALRCRVSELLTPGVAQRGPPDSHFDGGEYHGVIMFPPEYPFKPPGIKMLTPSGRFQPDKKICFSMSDYHPGSWNPAWSVATILTGLLSFMLSDEMTTGSVSSKESDRRAFAAKSHEWNIGQKKFRDAFPEYSAPTMKNLPNMGERERGKPDEPEPPTTSSEPPPLPAGLTPAPAKTSVGTKTLDRPMDKTGWAVGLRQILVERWRWGALIAVALVVSRLSSN</sequence>
<dbReference type="InterPro" id="IPR050113">
    <property type="entry name" value="Ub_conjugating_enzyme"/>
</dbReference>
<evidence type="ECO:0000259" key="3">
    <source>
        <dbReference type="PROSITE" id="PS50127"/>
    </source>
</evidence>
<dbReference type="AlphaFoldDB" id="A0A164VWD4"/>
<dbReference type="CDD" id="cd23799">
    <property type="entry name" value="UBCc_UBE2J"/>
    <property type="match status" value="1"/>
</dbReference>
<dbReference type="InterPro" id="IPR000608">
    <property type="entry name" value="UBC"/>
</dbReference>
<dbReference type="PROSITE" id="PS50127">
    <property type="entry name" value="UBC_2"/>
    <property type="match status" value="1"/>
</dbReference>
<keyword evidence="1" id="KW-0833">Ubl conjugation pathway</keyword>
<gene>
    <name evidence="4" type="ORF">SISNIDRAFT_484742</name>
</gene>
<dbReference type="Proteomes" id="UP000076722">
    <property type="component" value="Unassembled WGS sequence"/>
</dbReference>